<dbReference type="Gene3D" id="1.10.443.10">
    <property type="entry name" value="Intergrase catalytic core"/>
    <property type="match status" value="1"/>
</dbReference>
<gene>
    <name evidence="2" type="ORF">KL86DYS1_10094</name>
</gene>
<proteinExistence type="predicted"/>
<reference evidence="2" key="1">
    <citation type="submission" date="2016-04" db="EMBL/GenBank/DDBJ databases">
        <authorList>
            <person name="Evans L.H."/>
            <person name="Alamgir A."/>
            <person name="Owens N."/>
            <person name="Weber N.D."/>
            <person name="Virtaneva K."/>
            <person name="Barbian K."/>
            <person name="Babar A."/>
            <person name="Rosenke K."/>
        </authorList>
    </citation>
    <scope>NUCLEOTIDE SEQUENCE</scope>
    <source>
        <strain evidence="2">86-1</strain>
    </source>
</reference>
<dbReference type="GO" id="GO:0003677">
    <property type="term" value="F:DNA binding"/>
    <property type="evidence" value="ECO:0007669"/>
    <property type="project" value="InterPro"/>
</dbReference>
<accession>A0A212ITJ8</accession>
<dbReference type="InterPro" id="IPR013762">
    <property type="entry name" value="Integrase-like_cat_sf"/>
</dbReference>
<dbReference type="GO" id="GO:0015074">
    <property type="term" value="P:DNA integration"/>
    <property type="evidence" value="ECO:0007669"/>
    <property type="project" value="InterPro"/>
</dbReference>
<dbReference type="AlphaFoldDB" id="A0A212ITJ8"/>
<dbReference type="SUPFAM" id="SSF56349">
    <property type="entry name" value="DNA breaking-rejoining enzymes"/>
    <property type="match status" value="1"/>
</dbReference>
<sequence length="49" mass="5562">MLSAGISIESITKMMGHANISTIQGYVQVTKQKIAKDMDQLMERRRITH</sequence>
<name>A0A212ITJ8_9BACT</name>
<organism evidence="2">
    <name type="scientific">uncultured Dysgonomonas sp</name>
    <dbReference type="NCBI Taxonomy" id="206096"/>
    <lineage>
        <taxon>Bacteria</taxon>
        <taxon>Pseudomonadati</taxon>
        <taxon>Bacteroidota</taxon>
        <taxon>Bacteroidia</taxon>
        <taxon>Bacteroidales</taxon>
        <taxon>Dysgonomonadaceae</taxon>
        <taxon>Dysgonomonas</taxon>
        <taxon>environmental samples</taxon>
    </lineage>
</organism>
<dbReference type="InterPro" id="IPR011010">
    <property type="entry name" value="DNA_brk_join_enz"/>
</dbReference>
<dbReference type="EMBL" id="FLUM01000001">
    <property type="protein sequence ID" value="SBV90521.1"/>
    <property type="molecule type" value="Genomic_DNA"/>
</dbReference>
<evidence type="ECO:0008006" key="3">
    <source>
        <dbReference type="Google" id="ProtNLM"/>
    </source>
</evidence>
<keyword evidence="1" id="KW-0233">DNA recombination</keyword>
<protein>
    <recommendedName>
        <fullName evidence="3">Tyr recombinase domain-containing protein</fullName>
    </recommendedName>
</protein>
<evidence type="ECO:0000256" key="1">
    <source>
        <dbReference type="ARBA" id="ARBA00023172"/>
    </source>
</evidence>
<evidence type="ECO:0000313" key="2">
    <source>
        <dbReference type="EMBL" id="SBV90521.1"/>
    </source>
</evidence>
<dbReference type="GO" id="GO:0006310">
    <property type="term" value="P:DNA recombination"/>
    <property type="evidence" value="ECO:0007669"/>
    <property type="project" value="UniProtKB-KW"/>
</dbReference>